<feature type="compositionally biased region" description="Basic and acidic residues" evidence="1">
    <location>
        <begin position="106"/>
        <end position="116"/>
    </location>
</feature>
<dbReference type="OrthoDB" id="10522791at2759"/>
<comment type="caution">
    <text evidence="2">The sequence shown here is derived from an EMBL/GenBank/DDBJ whole genome shotgun (WGS) entry which is preliminary data.</text>
</comment>
<gene>
    <name evidence="2" type="ORF">J1N35_033177</name>
</gene>
<evidence type="ECO:0000256" key="1">
    <source>
        <dbReference type="SAM" id="MobiDB-lite"/>
    </source>
</evidence>
<reference evidence="2 3" key="1">
    <citation type="journal article" date="2021" name="Plant Biotechnol. J.">
        <title>Multi-omics assisted identification of the key and species-specific regulatory components of drought-tolerant mechanisms in Gossypium stocksii.</title>
        <authorList>
            <person name="Yu D."/>
            <person name="Ke L."/>
            <person name="Zhang D."/>
            <person name="Wu Y."/>
            <person name="Sun Y."/>
            <person name="Mei J."/>
            <person name="Sun J."/>
            <person name="Sun Y."/>
        </authorList>
    </citation>
    <scope>NUCLEOTIDE SEQUENCE [LARGE SCALE GENOMIC DNA]</scope>
    <source>
        <strain evidence="3">cv. E1</strain>
        <tissue evidence="2">Leaf</tissue>
    </source>
</reference>
<sequence length="129" mass="14228">MIRVIMGLGGRDGGYTGCGNQACGFRFMNEGGNRQERHIAGVCAKGLHLEGFASLSKELKCIMDVKYLMRNLQGRNASDVIGEGGGSSCKKERVLASFVSTEADSDDKVMDELKEDHHKKRKNRTTTWE</sequence>
<keyword evidence="3" id="KW-1185">Reference proteome</keyword>
<accession>A0A9D3UPN0</accession>
<feature type="compositionally biased region" description="Basic residues" evidence="1">
    <location>
        <begin position="117"/>
        <end position="129"/>
    </location>
</feature>
<dbReference type="Proteomes" id="UP000828251">
    <property type="component" value="Unassembled WGS sequence"/>
</dbReference>
<dbReference type="AlphaFoldDB" id="A0A9D3UPN0"/>
<organism evidence="2 3">
    <name type="scientific">Gossypium stocksii</name>
    <dbReference type="NCBI Taxonomy" id="47602"/>
    <lineage>
        <taxon>Eukaryota</taxon>
        <taxon>Viridiplantae</taxon>
        <taxon>Streptophyta</taxon>
        <taxon>Embryophyta</taxon>
        <taxon>Tracheophyta</taxon>
        <taxon>Spermatophyta</taxon>
        <taxon>Magnoliopsida</taxon>
        <taxon>eudicotyledons</taxon>
        <taxon>Gunneridae</taxon>
        <taxon>Pentapetalae</taxon>
        <taxon>rosids</taxon>
        <taxon>malvids</taxon>
        <taxon>Malvales</taxon>
        <taxon>Malvaceae</taxon>
        <taxon>Malvoideae</taxon>
        <taxon>Gossypium</taxon>
    </lineage>
</organism>
<protein>
    <submittedName>
        <fullName evidence="2">Uncharacterized protein</fullName>
    </submittedName>
</protein>
<evidence type="ECO:0000313" key="2">
    <source>
        <dbReference type="EMBL" id="KAH1055112.1"/>
    </source>
</evidence>
<dbReference type="EMBL" id="JAIQCV010000010">
    <property type="protein sequence ID" value="KAH1055112.1"/>
    <property type="molecule type" value="Genomic_DNA"/>
</dbReference>
<evidence type="ECO:0000313" key="3">
    <source>
        <dbReference type="Proteomes" id="UP000828251"/>
    </source>
</evidence>
<feature type="region of interest" description="Disordered" evidence="1">
    <location>
        <begin position="102"/>
        <end position="129"/>
    </location>
</feature>
<name>A0A9D3UPN0_9ROSI</name>
<proteinExistence type="predicted"/>